<sequence>IFSEYERIFKLLDQVQGPLEVKKQFVEFTIKEAARFKRRDLIRRLEKKLEEITAICVAEEEDFY</sequence>
<accession>A0A8C2YJE1</accession>
<dbReference type="GO" id="GO:0032039">
    <property type="term" value="C:integrator complex"/>
    <property type="evidence" value="ECO:0007669"/>
    <property type="project" value="TreeGrafter"/>
</dbReference>
<dbReference type="AlphaFoldDB" id="A0A8C2YJE1"/>
<dbReference type="InterPro" id="IPR051113">
    <property type="entry name" value="Integrator_subunit6"/>
</dbReference>
<name>A0A8C2YJE1_CHILA</name>
<dbReference type="GO" id="GO:0034472">
    <property type="term" value="P:snRNA 3'-end processing"/>
    <property type="evidence" value="ECO:0007669"/>
    <property type="project" value="TreeGrafter"/>
</dbReference>
<dbReference type="OMA" id="RWDLISH"/>
<dbReference type="GeneTree" id="ENSGT00390000016655"/>
<dbReference type="PANTHER" id="PTHR12957">
    <property type="entry name" value="DEAD/H BOX POLYPEPTIDE 26/DICE1-RELATED"/>
    <property type="match status" value="1"/>
</dbReference>
<proteinExistence type="predicted"/>
<reference evidence="2" key="2">
    <citation type="submission" date="2025-09" db="UniProtKB">
        <authorList>
            <consortium name="Ensembl"/>
        </authorList>
    </citation>
    <scope>IDENTIFICATION</scope>
</reference>
<dbReference type="Proteomes" id="UP000694398">
    <property type="component" value="Unassembled WGS sequence"/>
</dbReference>
<protein>
    <recommendedName>
        <fullName evidence="1">INTS6/SAGE1/DDX26B/CT45 C-terminal domain-containing protein</fullName>
    </recommendedName>
</protein>
<dbReference type="Pfam" id="PF15300">
    <property type="entry name" value="INT_SG_DDX_CT_C"/>
    <property type="match status" value="1"/>
</dbReference>
<dbReference type="PANTHER" id="PTHR12957:SF22">
    <property type="entry name" value="INTEGRATOR COMPLEX SUBUNIT 6-LIKE"/>
    <property type="match status" value="1"/>
</dbReference>
<reference evidence="2" key="1">
    <citation type="submission" date="2025-08" db="UniProtKB">
        <authorList>
            <consortium name="Ensembl"/>
        </authorList>
    </citation>
    <scope>IDENTIFICATION</scope>
</reference>
<feature type="domain" description="INTS6/SAGE1/DDX26B/CT45 C-terminal" evidence="1">
    <location>
        <begin position="4"/>
        <end position="47"/>
    </location>
</feature>
<organism evidence="2 3">
    <name type="scientific">Chinchilla lanigera</name>
    <name type="common">Long-tailed chinchilla</name>
    <name type="synonym">Chinchilla villidera</name>
    <dbReference type="NCBI Taxonomy" id="34839"/>
    <lineage>
        <taxon>Eukaryota</taxon>
        <taxon>Metazoa</taxon>
        <taxon>Chordata</taxon>
        <taxon>Craniata</taxon>
        <taxon>Vertebrata</taxon>
        <taxon>Euteleostomi</taxon>
        <taxon>Mammalia</taxon>
        <taxon>Eutheria</taxon>
        <taxon>Euarchontoglires</taxon>
        <taxon>Glires</taxon>
        <taxon>Rodentia</taxon>
        <taxon>Hystricomorpha</taxon>
        <taxon>Chinchillidae</taxon>
        <taxon>Chinchilla</taxon>
    </lineage>
</organism>
<evidence type="ECO:0000313" key="2">
    <source>
        <dbReference type="Ensembl" id="ENSCLAP00000002999.1"/>
    </source>
</evidence>
<dbReference type="Ensembl" id="ENSCLAT00000003061.1">
    <property type="protein sequence ID" value="ENSCLAP00000002999.1"/>
    <property type="gene ID" value="ENSCLAG00000002154.1"/>
</dbReference>
<evidence type="ECO:0000313" key="3">
    <source>
        <dbReference type="Proteomes" id="UP000694398"/>
    </source>
</evidence>
<dbReference type="InterPro" id="IPR029307">
    <property type="entry name" value="INT_SG_DDX_CT_C"/>
</dbReference>
<keyword evidence="3" id="KW-1185">Reference proteome</keyword>
<evidence type="ECO:0000259" key="1">
    <source>
        <dbReference type="Pfam" id="PF15300"/>
    </source>
</evidence>